<feature type="region of interest" description="Disordered" evidence="1">
    <location>
        <begin position="1"/>
        <end position="32"/>
    </location>
</feature>
<dbReference type="Proteomes" id="UP000294933">
    <property type="component" value="Unassembled WGS sequence"/>
</dbReference>
<reference evidence="2 3" key="1">
    <citation type="submission" date="2018-06" db="EMBL/GenBank/DDBJ databases">
        <title>A transcriptomic atlas of mushroom development highlights an independent origin of complex multicellularity.</title>
        <authorList>
            <consortium name="DOE Joint Genome Institute"/>
            <person name="Krizsan K."/>
            <person name="Almasi E."/>
            <person name="Merenyi Z."/>
            <person name="Sahu N."/>
            <person name="Viragh M."/>
            <person name="Koszo T."/>
            <person name="Mondo S."/>
            <person name="Kiss B."/>
            <person name="Balint B."/>
            <person name="Kues U."/>
            <person name="Barry K."/>
            <person name="Hegedus J.C."/>
            <person name="Henrissat B."/>
            <person name="Johnson J."/>
            <person name="Lipzen A."/>
            <person name="Ohm R."/>
            <person name="Nagy I."/>
            <person name="Pangilinan J."/>
            <person name="Yan J."/>
            <person name="Xiong Y."/>
            <person name="Grigoriev I.V."/>
            <person name="Hibbett D.S."/>
            <person name="Nagy L.G."/>
        </authorList>
    </citation>
    <scope>NUCLEOTIDE SEQUENCE [LARGE SCALE GENOMIC DNA]</scope>
    <source>
        <strain evidence="2 3">SZMC22713</strain>
    </source>
</reference>
<proteinExistence type="predicted"/>
<protein>
    <submittedName>
        <fullName evidence="2">Uncharacterized protein</fullName>
    </submittedName>
</protein>
<gene>
    <name evidence="2" type="ORF">BD410DRAFT_591084</name>
</gene>
<keyword evidence="3" id="KW-1185">Reference proteome</keyword>
<organism evidence="2 3">
    <name type="scientific">Rickenella mellea</name>
    <dbReference type="NCBI Taxonomy" id="50990"/>
    <lineage>
        <taxon>Eukaryota</taxon>
        <taxon>Fungi</taxon>
        <taxon>Dikarya</taxon>
        <taxon>Basidiomycota</taxon>
        <taxon>Agaricomycotina</taxon>
        <taxon>Agaricomycetes</taxon>
        <taxon>Hymenochaetales</taxon>
        <taxon>Rickenellaceae</taxon>
        <taxon>Rickenella</taxon>
    </lineage>
</organism>
<dbReference type="EMBL" id="ML170234">
    <property type="protein sequence ID" value="TDL16818.1"/>
    <property type="molecule type" value="Genomic_DNA"/>
</dbReference>
<dbReference type="VEuPathDB" id="FungiDB:BD410DRAFT_591084"/>
<dbReference type="AlphaFoldDB" id="A0A4Y7PNX0"/>
<sequence length="96" mass="10067">MFAAVRSRSQRCPALPKTRAKGGGNGEARQPINYPPTPSRLAAIACLSFTAPAPAHAAAHSQPRRVRVSSPLLPPTRPPLPGATVSAALLVWRVVV</sequence>
<evidence type="ECO:0000256" key="1">
    <source>
        <dbReference type="SAM" id="MobiDB-lite"/>
    </source>
</evidence>
<evidence type="ECO:0000313" key="3">
    <source>
        <dbReference type="Proteomes" id="UP000294933"/>
    </source>
</evidence>
<accession>A0A4Y7PNX0</accession>
<feature type="region of interest" description="Disordered" evidence="1">
    <location>
        <begin position="57"/>
        <end position="79"/>
    </location>
</feature>
<name>A0A4Y7PNX0_9AGAM</name>
<evidence type="ECO:0000313" key="2">
    <source>
        <dbReference type="EMBL" id="TDL16818.1"/>
    </source>
</evidence>